<keyword evidence="2" id="KW-1185">Reference proteome</keyword>
<sequence>MDKELKHCFEAPFYILGPLVTSVQLVEVCQKHRHLMFRHPIEAGLEIRFAATHWDEVDPFAYIPQIRTQIPRAEYGSS</sequence>
<evidence type="ECO:0000313" key="2">
    <source>
        <dbReference type="Proteomes" id="UP000538666"/>
    </source>
</evidence>
<protein>
    <submittedName>
        <fullName evidence="1">Uncharacterized protein</fullName>
    </submittedName>
</protein>
<dbReference type="EMBL" id="JACHEK010000002">
    <property type="protein sequence ID" value="MBB6143028.1"/>
    <property type="molecule type" value="Genomic_DNA"/>
</dbReference>
<name>A0A841JX62_9BACT</name>
<proteinExistence type="predicted"/>
<dbReference type="Proteomes" id="UP000538666">
    <property type="component" value="Unassembled WGS sequence"/>
</dbReference>
<organism evidence="1 2">
    <name type="scientific">Silvibacterium bohemicum</name>
    <dbReference type="NCBI Taxonomy" id="1577686"/>
    <lineage>
        <taxon>Bacteria</taxon>
        <taxon>Pseudomonadati</taxon>
        <taxon>Acidobacteriota</taxon>
        <taxon>Terriglobia</taxon>
        <taxon>Terriglobales</taxon>
        <taxon>Acidobacteriaceae</taxon>
        <taxon>Silvibacterium</taxon>
    </lineage>
</organism>
<dbReference type="AlphaFoldDB" id="A0A841JX62"/>
<accession>A0A841JX62</accession>
<evidence type="ECO:0000313" key="1">
    <source>
        <dbReference type="EMBL" id="MBB6143028.1"/>
    </source>
</evidence>
<reference evidence="1 2" key="1">
    <citation type="submission" date="2020-08" db="EMBL/GenBank/DDBJ databases">
        <title>Genomic Encyclopedia of Type Strains, Phase IV (KMG-IV): sequencing the most valuable type-strain genomes for metagenomic binning, comparative biology and taxonomic classification.</title>
        <authorList>
            <person name="Goeker M."/>
        </authorList>
    </citation>
    <scope>NUCLEOTIDE SEQUENCE [LARGE SCALE GENOMIC DNA]</scope>
    <source>
        <strain evidence="1 2">DSM 103733</strain>
    </source>
</reference>
<gene>
    <name evidence="1" type="ORF">HNQ77_000972</name>
</gene>
<dbReference type="RefSeq" id="WP_050061974.1">
    <property type="nucleotide sequence ID" value="NZ_JACHEK010000002.1"/>
</dbReference>
<comment type="caution">
    <text evidence="1">The sequence shown here is derived from an EMBL/GenBank/DDBJ whole genome shotgun (WGS) entry which is preliminary data.</text>
</comment>